<feature type="transmembrane region" description="Helical" evidence="1">
    <location>
        <begin position="91"/>
        <end position="110"/>
    </location>
</feature>
<evidence type="ECO:0000313" key="2">
    <source>
        <dbReference type="EMBL" id="CAE1309995.1"/>
    </source>
</evidence>
<reference evidence="2" key="1">
    <citation type="submission" date="2021-01" db="EMBL/GenBank/DDBJ databases">
        <authorList>
            <person name="Li R."/>
            <person name="Bekaert M."/>
        </authorList>
    </citation>
    <scope>NUCLEOTIDE SEQUENCE</scope>
    <source>
        <strain evidence="2">Farmed</strain>
    </source>
</reference>
<evidence type="ECO:0000256" key="1">
    <source>
        <dbReference type="SAM" id="Phobius"/>
    </source>
</evidence>
<feature type="transmembrane region" description="Helical" evidence="1">
    <location>
        <begin position="20"/>
        <end position="46"/>
    </location>
</feature>
<keyword evidence="3" id="KW-1185">Reference proteome</keyword>
<keyword evidence="1" id="KW-0812">Transmembrane</keyword>
<keyword evidence="1" id="KW-0472">Membrane</keyword>
<feature type="transmembrane region" description="Helical" evidence="1">
    <location>
        <begin position="58"/>
        <end position="84"/>
    </location>
</feature>
<dbReference type="EMBL" id="CAHIKZ030004380">
    <property type="protein sequence ID" value="CAE1309995.1"/>
    <property type="molecule type" value="Genomic_DNA"/>
</dbReference>
<keyword evidence="1" id="KW-1133">Transmembrane helix</keyword>
<dbReference type="AlphaFoldDB" id="A0A812DS39"/>
<organism evidence="2 3">
    <name type="scientific">Acanthosepion pharaonis</name>
    <name type="common">Pharaoh cuttlefish</name>
    <name type="synonym">Sepia pharaonis</name>
    <dbReference type="NCBI Taxonomy" id="158019"/>
    <lineage>
        <taxon>Eukaryota</taxon>
        <taxon>Metazoa</taxon>
        <taxon>Spiralia</taxon>
        <taxon>Lophotrochozoa</taxon>
        <taxon>Mollusca</taxon>
        <taxon>Cephalopoda</taxon>
        <taxon>Coleoidea</taxon>
        <taxon>Decapodiformes</taxon>
        <taxon>Sepiida</taxon>
        <taxon>Sepiina</taxon>
        <taxon>Sepiidae</taxon>
        <taxon>Acanthosepion</taxon>
    </lineage>
</organism>
<name>A0A812DS39_ACAPH</name>
<protein>
    <submittedName>
        <fullName evidence="2">Uncharacterized protein</fullName>
    </submittedName>
</protein>
<sequence length="166" mass="20270">MLSLPPHYSFNPISLRFFKVTLLLLSILCTYYFLLLSKYTFLIIAHTRLFLNTQLVNFYLSLFSFFLFNKYAFASYVFCCFFFYRHIFPLLFIHYFPFYSFYSIFCLLSPRPLSMHFILFSFWIFVSFLIHLSFLHFFIVTCLKTVFLSLFFRESIKKRSNPFLRL</sequence>
<dbReference type="Proteomes" id="UP000597762">
    <property type="component" value="Unassembled WGS sequence"/>
</dbReference>
<feature type="transmembrane region" description="Helical" evidence="1">
    <location>
        <begin position="122"/>
        <end position="152"/>
    </location>
</feature>
<evidence type="ECO:0000313" key="3">
    <source>
        <dbReference type="Proteomes" id="UP000597762"/>
    </source>
</evidence>
<gene>
    <name evidence="2" type="ORF">SPHA_61630</name>
</gene>
<comment type="caution">
    <text evidence="2">The sequence shown here is derived from an EMBL/GenBank/DDBJ whole genome shotgun (WGS) entry which is preliminary data.</text>
</comment>
<accession>A0A812DS39</accession>
<proteinExistence type="predicted"/>